<evidence type="ECO:0000313" key="9">
    <source>
        <dbReference type="Proteomes" id="UP000431269"/>
    </source>
</evidence>
<evidence type="ECO:0000256" key="5">
    <source>
        <dbReference type="ARBA" id="ARBA00023136"/>
    </source>
</evidence>
<evidence type="ECO:0000256" key="2">
    <source>
        <dbReference type="ARBA" id="ARBA00022475"/>
    </source>
</evidence>
<organism evidence="8 9">
    <name type="scientific">Terricaulis silvestris</name>
    <dbReference type="NCBI Taxonomy" id="2686094"/>
    <lineage>
        <taxon>Bacteria</taxon>
        <taxon>Pseudomonadati</taxon>
        <taxon>Pseudomonadota</taxon>
        <taxon>Alphaproteobacteria</taxon>
        <taxon>Caulobacterales</taxon>
        <taxon>Caulobacteraceae</taxon>
        <taxon>Terricaulis</taxon>
    </lineage>
</organism>
<comment type="subcellular location">
    <subcellularLocation>
        <location evidence="1">Cell membrane</location>
        <topology evidence="1">Single-pass membrane protein</topology>
    </subcellularLocation>
</comment>
<dbReference type="RefSeq" id="WP_158766180.1">
    <property type="nucleotide sequence ID" value="NZ_CP047045.1"/>
</dbReference>
<feature type="transmembrane region" description="Helical" evidence="6">
    <location>
        <begin position="296"/>
        <end position="319"/>
    </location>
</feature>
<dbReference type="AlphaFoldDB" id="A0A6I6MKU7"/>
<dbReference type="InterPro" id="IPR007168">
    <property type="entry name" value="Phageshock_PspC_N"/>
</dbReference>
<evidence type="ECO:0000256" key="1">
    <source>
        <dbReference type="ARBA" id="ARBA00004162"/>
    </source>
</evidence>
<keyword evidence="2" id="KW-1003">Cell membrane</keyword>
<dbReference type="GO" id="GO:0005886">
    <property type="term" value="C:plasma membrane"/>
    <property type="evidence" value="ECO:0007669"/>
    <property type="project" value="UniProtKB-SubCell"/>
</dbReference>
<evidence type="ECO:0000256" key="4">
    <source>
        <dbReference type="ARBA" id="ARBA00022989"/>
    </source>
</evidence>
<proteinExistence type="predicted"/>
<feature type="transmembrane region" description="Helical" evidence="6">
    <location>
        <begin position="139"/>
        <end position="159"/>
    </location>
</feature>
<dbReference type="InterPro" id="IPR052027">
    <property type="entry name" value="PspC"/>
</dbReference>
<dbReference type="Pfam" id="PF04024">
    <property type="entry name" value="PspC"/>
    <property type="match status" value="1"/>
</dbReference>
<reference evidence="9" key="1">
    <citation type="submission" date="2019-12" db="EMBL/GenBank/DDBJ databases">
        <title>Complete genome of Terracaulis silvestris 0127_4.</title>
        <authorList>
            <person name="Vieira S."/>
            <person name="Riedel T."/>
            <person name="Sproer C."/>
            <person name="Pascual J."/>
            <person name="Boedeker C."/>
            <person name="Overmann J."/>
        </authorList>
    </citation>
    <scope>NUCLEOTIDE SEQUENCE [LARGE SCALE GENOMIC DNA]</scope>
    <source>
        <strain evidence="9">0127_4</strain>
    </source>
</reference>
<feature type="transmembrane region" description="Helical" evidence="6">
    <location>
        <begin position="339"/>
        <end position="357"/>
    </location>
</feature>
<dbReference type="EMBL" id="CP047045">
    <property type="protein sequence ID" value="QGZ95309.1"/>
    <property type="molecule type" value="Genomic_DNA"/>
</dbReference>
<gene>
    <name evidence="8" type="primary">pspC</name>
    <name evidence="8" type="ORF">DSM104635_02158</name>
</gene>
<keyword evidence="3 6" id="KW-0812">Transmembrane</keyword>
<protein>
    <submittedName>
        <fullName evidence="8">Phage shock protein C</fullName>
    </submittedName>
</protein>
<keyword evidence="4 6" id="KW-1133">Transmembrane helix</keyword>
<feature type="transmembrane region" description="Helical" evidence="6">
    <location>
        <begin position="254"/>
        <end position="284"/>
    </location>
</feature>
<keyword evidence="5 6" id="KW-0472">Membrane</keyword>
<dbReference type="KEGG" id="tsv:DSM104635_02158"/>
<dbReference type="PANTHER" id="PTHR33885">
    <property type="entry name" value="PHAGE SHOCK PROTEIN C"/>
    <property type="match status" value="1"/>
</dbReference>
<accession>A0A6I6MKU7</accession>
<evidence type="ECO:0000256" key="3">
    <source>
        <dbReference type="ARBA" id="ARBA00022692"/>
    </source>
</evidence>
<dbReference type="PANTHER" id="PTHR33885:SF3">
    <property type="entry name" value="PHAGE SHOCK PROTEIN C"/>
    <property type="match status" value="1"/>
</dbReference>
<evidence type="ECO:0000256" key="6">
    <source>
        <dbReference type="SAM" id="Phobius"/>
    </source>
</evidence>
<feature type="transmembrane region" description="Helical" evidence="6">
    <location>
        <begin position="113"/>
        <end position="133"/>
    </location>
</feature>
<feature type="domain" description="Phage shock protein PspC N-terminal" evidence="7">
    <location>
        <begin position="104"/>
        <end position="161"/>
    </location>
</feature>
<evidence type="ECO:0000259" key="7">
    <source>
        <dbReference type="Pfam" id="PF04024"/>
    </source>
</evidence>
<name>A0A6I6MKU7_9CAUL</name>
<sequence length="385" mass="42367">MERVVTINLNGNPYQLEEPAYDALRAYLDRARAALAADPDQSEVIRDLEQAIADKCGGYLSTSKSVVNASEMTRILEEMGPVEGESTDAPRAESAVPPGYGPTKRLYRIKDGAWIAGICSGLAAYFDIDVAIIRLLAVFVGLFTGGWAFLLYIIAMFIVPSANTSEEWAAAHGVPFNAQEVIDRAKREYAKFTDESGPKWRAEMRRQRREWRERMKNRPFFRMQAGFDRSGGASDHGAGPSMPPAQPAGYVTRVFAGLMAFIFSIIGAALLIAFLVTIFTLLGTGGFMGWTPPLDIPFWLVMVIVCIAFAAISAPIGALRRASYATVSGRAQGGGGADALITLAIVAFVGWFAWLYVPEARDLMETSYVMIRDFADHWNTDWFWN</sequence>
<dbReference type="Proteomes" id="UP000431269">
    <property type="component" value="Chromosome"/>
</dbReference>
<evidence type="ECO:0000313" key="8">
    <source>
        <dbReference type="EMBL" id="QGZ95309.1"/>
    </source>
</evidence>
<keyword evidence="9" id="KW-1185">Reference proteome</keyword>